<accession>A0A0C6FHQ7</accession>
<reference evidence="2 3" key="1">
    <citation type="journal article" date="2015" name="Genome Announc.">
        <title>Complete Genome Sequence of Methylobacterium aquaticum Strain 22A, Isolated from Racomitrium japonicum Moss.</title>
        <authorList>
            <person name="Tani A."/>
            <person name="Ogura Y."/>
            <person name="Hayashi T."/>
            <person name="Kimbara K."/>
        </authorList>
    </citation>
    <scope>NUCLEOTIDE SEQUENCE [LARGE SCALE GENOMIC DNA]</scope>
    <source>
        <strain evidence="2 3">MA-22A</strain>
    </source>
</reference>
<sequence length="63" mass="6155">MISGGSKGEGGSRADGPGHGRVPRPMASHSIPVGAGNLAAGQARDVATDEDRAAETGAALVCR</sequence>
<dbReference type="KEGG" id="maqu:Maq22A_c06420"/>
<protein>
    <submittedName>
        <fullName evidence="2">Uncharacterized protein</fullName>
    </submittedName>
</protein>
<proteinExistence type="predicted"/>
<evidence type="ECO:0000313" key="3">
    <source>
        <dbReference type="Proteomes" id="UP000061432"/>
    </source>
</evidence>
<dbReference type="AlphaFoldDB" id="A0A0C6FHQ7"/>
<evidence type="ECO:0000256" key="1">
    <source>
        <dbReference type="SAM" id="MobiDB-lite"/>
    </source>
</evidence>
<evidence type="ECO:0000313" key="2">
    <source>
        <dbReference type="EMBL" id="BAQ44634.1"/>
    </source>
</evidence>
<name>A0A0C6FHQ7_9HYPH</name>
<reference evidence="3" key="2">
    <citation type="submission" date="2015-01" db="EMBL/GenBank/DDBJ databases">
        <title>Complete genome sequence of Methylobacterium aquaticum strain 22A.</title>
        <authorList>
            <person name="Tani A."/>
            <person name="Ogura Y."/>
            <person name="Hayashi T."/>
        </authorList>
    </citation>
    <scope>NUCLEOTIDE SEQUENCE [LARGE SCALE GENOMIC DNA]</scope>
    <source>
        <strain evidence="3">MA-22A</strain>
    </source>
</reference>
<dbReference type="PATRIC" id="fig|270351.10.peg.1224"/>
<feature type="region of interest" description="Disordered" evidence="1">
    <location>
        <begin position="1"/>
        <end position="63"/>
    </location>
</feature>
<organism evidence="2 3">
    <name type="scientific">Methylobacterium aquaticum</name>
    <dbReference type="NCBI Taxonomy" id="270351"/>
    <lineage>
        <taxon>Bacteria</taxon>
        <taxon>Pseudomonadati</taxon>
        <taxon>Pseudomonadota</taxon>
        <taxon>Alphaproteobacteria</taxon>
        <taxon>Hyphomicrobiales</taxon>
        <taxon>Methylobacteriaceae</taxon>
        <taxon>Methylobacterium</taxon>
    </lineage>
</organism>
<dbReference type="EMBL" id="AP014704">
    <property type="protein sequence ID" value="BAQ44634.1"/>
    <property type="molecule type" value="Genomic_DNA"/>
</dbReference>
<dbReference type="Proteomes" id="UP000061432">
    <property type="component" value="Chromosome"/>
</dbReference>
<gene>
    <name evidence="2" type="ORF">Maq22A_c06420</name>
</gene>